<dbReference type="EMBL" id="KB097536">
    <property type="protein sequence ID" value="ESN95278.1"/>
    <property type="molecule type" value="Genomic_DNA"/>
</dbReference>
<dbReference type="PROSITE" id="PS00138">
    <property type="entry name" value="SUBTILASE_SER"/>
    <property type="match status" value="1"/>
</dbReference>
<dbReference type="Gene3D" id="2.60.120.260">
    <property type="entry name" value="Galactose-binding domain-like"/>
    <property type="match status" value="1"/>
</dbReference>
<evidence type="ECO:0000256" key="4">
    <source>
        <dbReference type="ARBA" id="ARBA00022729"/>
    </source>
</evidence>
<evidence type="ECO:0000256" key="11">
    <source>
        <dbReference type="PROSITE-ProRule" id="PRU01240"/>
    </source>
</evidence>
<feature type="active site" description="Charge relay system" evidence="10 11">
    <location>
        <position position="133"/>
    </location>
</feature>
<keyword evidence="2 11" id="KW-0645">Protease</keyword>
<reference evidence="15" key="3">
    <citation type="submission" date="2015-06" db="UniProtKB">
        <authorList>
            <consortium name="EnsemblMetazoa"/>
        </authorList>
    </citation>
    <scope>IDENTIFICATION</scope>
</reference>
<keyword evidence="4" id="KW-0732">Signal</keyword>
<dbReference type="OMA" id="EYARNAY"/>
<evidence type="ECO:0000256" key="2">
    <source>
        <dbReference type="ARBA" id="ARBA00022670"/>
    </source>
</evidence>
<dbReference type="GO" id="GO:0012505">
    <property type="term" value="C:endomembrane system"/>
    <property type="evidence" value="ECO:0007669"/>
    <property type="project" value="UniProtKB-ARBA"/>
</dbReference>
<evidence type="ECO:0000256" key="3">
    <source>
        <dbReference type="ARBA" id="ARBA00022685"/>
    </source>
</evidence>
<dbReference type="InterPro" id="IPR022398">
    <property type="entry name" value="Peptidase_S8_His-AS"/>
</dbReference>
<name>T1FV66_HELRO</name>
<evidence type="ECO:0000256" key="5">
    <source>
        <dbReference type="ARBA" id="ARBA00022801"/>
    </source>
</evidence>
<feature type="active site" description="Charge relay system" evidence="10 11">
    <location>
        <position position="307"/>
    </location>
</feature>
<dbReference type="FunFam" id="2.60.120.260:FF:000026">
    <property type="entry name" value="proprotein convertase subtilisin/kexin type 7"/>
    <property type="match status" value="1"/>
</dbReference>
<keyword evidence="7" id="KW-0106">Calcium</keyword>
<dbReference type="AlphaFoldDB" id="T1FV66"/>
<dbReference type="Pfam" id="PF00082">
    <property type="entry name" value="Peptidase_S8"/>
    <property type="match status" value="1"/>
</dbReference>
<feature type="compositionally biased region" description="Acidic residues" evidence="12">
    <location>
        <begin position="543"/>
        <end position="565"/>
    </location>
</feature>
<dbReference type="PROSITE" id="PS51892">
    <property type="entry name" value="SUBTILASE"/>
    <property type="match status" value="1"/>
</dbReference>
<evidence type="ECO:0000313" key="14">
    <source>
        <dbReference type="EMBL" id="ESN95278.1"/>
    </source>
</evidence>
<dbReference type="HOGENOM" id="CLU_002976_4_4_1"/>
<sequence length="593" mass="66468">MSHDQVIRSRAQIKLAELQRPLKRYKRDLISIDSKHEVRAYREINFNDDFWENQWYLHDTKPARMLPKIDLHVIPVWANNITGRGVVVTIIDDGLEHNHTDLHRNYDPKASWDFNDNDSDPFPRYDESDENKHGTRCAGEVAMVENNNFCAVGIAFNANIGGIRVLDGVTTDRLEALSLSYNVDHIDIMSASWGPSDDGKSLEKPGMLAQAALEKGVTKGRGGKGVIYVWASGNGGISKDNCNCDGYTGSIYTLSISSASEWFNSPWYAEHCPSTIASTYSSGVYGEQRVISTDLHNQCTTAHSGTSASAPLAAGIIALVLEANPNLTWRDVQHLVAWTSEYEPLRKNKGWMVNGAGFWVNNRFGFGLLNAAMLVEAADPKVFKSVPKQSLCIAMPEPSALPRKLMSKTSLEVAVWSDACETADNLVNYIEHVILVLDMNYTRRGNVQVHLKSPSGMVTEMLTVRKTDNATTGFPKWPLSSVHNWGEDPRGLWITTIVDNVEGNHWGYLKGLQIQFYGTSQIPDHVIRGGMKRTYKDYPFESGAEDALDKEQTDEDGEDDAEEDEEWLRRIIDEQEISDVKSRILKMQRHRTS</sequence>
<evidence type="ECO:0000256" key="10">
    <source>
        <dbReference type="PIRSR" id="PIRSR615500-1"/>
    </source>
</evidence>
<protein>
    <recommendedName>
        <fullName evidence="13">P/Homo B domain-containing protein</fullName>
    </recommendedName>
</protein>
<comment type="similarity">
    <text evidence="1">Belongs to the peptidase S8 family. Furin subfamily.</text>
</comment>
<dbReference type="InterPro" id="IPR023828">
    <property type="entry name" value="Peptidase_S8_Ser-AS"/>
</dbReference>
<dbReference type="Proteomes" id="UP000015101">
    <property type="component" value="Unassembled WGS sequence"/>
</dbReference>
<dbReference type="KEGG" id="hro:HELRODRAFT_193616"/>
<dbReference type="EnsemblMetazoa" id="HelroT193616">
    <property type="protein sequence ID" value="HelroP193616"/>
    <property type="gene ID" value="HelroG193616"/>
</dbReference>
<dbReference type="InterPro" id="IPR023827">
    <property type="entry name" value="Peptidase_S8_Asp-AS"/>
</dbReference>
<dbReference type="SUPFAM" id="SSF49785">
    <property type="entry name" value="Galactose-binding domain-like"/>
    <property type="match status" value="1"/>
</dbReference>
<evidence type="ECO:0000313" key="16">
    <source>
        <dbReference type="Proteomes" id="UP000015101"/>
    </source>
</evidence>
<evidence type="ECO:0000256" key="8">
    <source>
        <dbReference type="ARBA" id="ARBA00023145"/>
    </source>
</evidence>
<dbReference type="InterPro" id="IPR008979">
    <property type="entry name" value="Galactose-bd-like_sf"/>
</dbReference>
<dbReference type="RefSeq" id="XP_009026677.1">
    <property type="nucleotide sequence ID" value="XM_009028429.1"/>
</dbReference>
<reference evidence="16" key="1">
    <citation type="submission" date="2012-12" db="EMBL/GenBank/DDBJ databases">
        <authorList>
            <person name="Hellsten U."/>
            <person name="Grimwood J."/>
            <person name="Chapman J.A."/>
            <person name="Shapiro H."/>
            <person name="Aerts A."/>
            <person name="Otillar R.P."/>
            <person name="Terry A.Y."/>
            <person name="Boore J.L."/>
            <person name="Simakov O."/>
            <person name="Marletaz F."/>
            <person name="Cho S.-J."/>
            <person name="Edsinger-Gonzales E."/>
            <person name="Havlak P."/>
            <person name="Kuo D.-H."/>
            <person name="Larsson T."/>
            <person name="Lv J."/>
            <person name="Arendt D."/>
            <person name="Savage R."/>
            <person name="Osoegawa K."/>
            <person name="de Jong P."/>
            <person name="Lindberg D.R."/>
            <person name="Seaver E.C."/>
            <person name="Weisblat D.A."/>
            <person name="Putnam N.H."/>
            <person name="Grigoriev I.V."/>
            <person name="Rokhsar D.S."/>
        </authorList>
    </citation>
    <scope>NUCLEOTIDE SEQUENCE</scope>
</reference>
<dbReference type="FunFam" id="3.40.50.200:FF:000001">
    <property type="entry name" value="Furin 2, isoform B"/>
    <property type="match status" value="1"/>
</dbReference>
<dbReference type="InterPro" id="IPR034182">
    <property type="entry name" value="Kexin/furin"/>
</dbReference>
<feature type="active site" description="Charge relay system" evidence="10 11">
    <location>
        <position position="92"/>
    </location>
</feature>
<dbReference type="InterPro" id="IPR002884">
    <property type="entry name" value="P_dom"/>
</dbReference>
<dbReference type="PROSITE" id="PS51829">
    <property type="entry name" value="P_HOMO_B"/>
    <property type="match status" value="1"/>
</dbReference>
<evidence type="ECO:0000256" key="12">
    <source>
        <dbReference type="SAM" id="MobiDB-lite"/>
    </source>
</evidence>
<organism evidence="15 16">
    <name type="scientific">Helobdella robusta</name>
    <name type="common">Californian leech</name>
    <dbReference type="NCBI Taxonomy" id="6412"/>
    <lineage>
        <taxon>Eukaryota</taxon>
        <taxon>Metazoa</taxon>
        <taxon>Spiralia</taxon>
        <taxon>Lophotrochozoa</taxon>
        <taxon>Annelida</taxon>
        <taxon>Clitellata</taxon>
        <taxon>Hirudinea</taxon>
        <taxon>Rhynchobdellida</taxon>
        <taxon>Glossiphoniidae</taxon>
        <taxon>Helobdella</taxon>
    </lineage>
</organism>
<keyword evidence="8" id="KW-0865">Zymogen</keyword>
<dbReference type="InterPro" id="IPR000209">
    <property type="entry name" value="Peptidase_S8/S53_dom"/>
</dbReference>
<reference evidence="14 16" key="2">
    <citation type="journal article" date="2013" name="Nature">
        <title>Insights into bilaterian evolution from three spiralian genomes.</title>
        <authorList>
            <person name="Simakov O."/>
            <person name="Marletaz F."/>
            <person name="Cho S.J."/>
            <person name="Edsinger-Gonzales E."/>
            <person name="Havlak P."/>
            <person name="Hellsten U."/>
            <person name="Kuo D.H."/>
            <person name="Larsson T."/>
            <person name="Lv J."/>
            <person name="Arendt D."/>
            <person name="Savage R."/>
            <person name="Osoegawa K."/>
            <person name="de Jong P."/>
            <person name="Grimwood J."/>
            <person name="Chapman J.A."/>
            <person name="Shapiro H."/>
            <person name="Aerts A."/>
            <person name="Otillar R.P."/>
            <person name="Terry A.Y."/>
            <person name="Boore J.L."/>
            <person name="Grigoriev I.V."/>
            <person name="Lindberg D.R."/>
            <person name="Seaver E.C."/>
            <person name="Weisblat D.A."/>
            <person name="Putnam N.H."/>
            <person name="Rokhsar D.S."/>
        </authorList>
    </citation>
    <scope>NUCLEOTIDE SEQUENCE</scope>
</reference>
<dbReference type="OrthoDB" id="300641at2759"/>
<dbReference type="GO" id="GO:0016020">
    <property type="term" value="C:membrane"/>
    <property type="evidence" value="ECO:0000318"/>
    <property type="project" value="GO_Central"/>
</dbReference>
<evidence type="ECO:0000313" key="15">
    <source>
        <dbReference type="EnsemblMetazoa" id="HelroP193616"/>
    </source>
</evidence>
<dbReference type="InParanoid" id="T1FV66"/>
<proteinExistence type="inferred from homology"/>
<feature type="domain" description="P/Homo B" evidence="13">
    <location>
        <begin position="385"/>
        <end position="522"/>
    </location>
</feature>
<dbReference type="EMBL" id="AMQM01006902">
    <property type="status" value="NOT_ANNOTATED_CDS"/>
    <property type="molecule type" value="Genomic_DNA"/>
</dbReference>
<keyword evidence="3" id="KW-0165">Cleavage on pair of basic residues</keyword>
<dbReference type="Gene3D" id="3.40.50.200">
    <property type="entry name" value="Peptidase S8/S53 domain"/>
    <property type="match status" value="1"/>
</dbReference>
<evidence type="ECO:0000256" key="9">
    <source>
        <dbReference type="ARBA" id="ARBA00023180"/>
    </source>
</evidence>
<keyword evidence="6 11" id="KW-0720">Serine protease</keyword>
<dbReference type="STRING" id="6412.T1FV66"/>
<keyword evidence="9" id="KW-0325">Glycoprotein</keyword>
<evidence type="ECO:0000259" key="13">
    <source>
        <dbReference type="PROSITE" id="PS51829"/>
    </source>
</evidence>
<dbReference type="InterPro" id="IPR036852">
    <property type="entry name" value="Peptidase_S8/S53_dom_sf"/>
</dbReference>
<dbReference type="InterPro" id="IPR015500">
    <property type="entry name" value="Peptidase_S8_subtilisin-rel"/>
</dbReference>
<dbReference type="GO" id="GO:0005737">
    <property type="term" value="C:cytoplasm"/>
    <property type="evidence" value="ECO:0007669"/>
    <property type="project" value="UniProtKB-ARBA"/>
</dbReference>
<dbReference type="SUPFAM" id="SSF52743">
    <property type="entry name" value="Subtilisin-like"/>
    <property type="match status" value="1"/>
</dbReference>
<dbReference type="PANTHER" id="PTHR42884:SF14">
    <property type="entry name" value="NEUROENDOCRINE CONVERTASE 1"/>
    <property type="match status" value="1"/>
</dbReference>
<dbReference type="GO" id="GO:0004252">
    <property type="term" value="F:serine-type endopeptidase activity"/>
    <property type="evidence" value="ECO:0000318"/>
    <property type="project" value="GO_Central"/>
</dbReference>
<feature type="region of interest" description="Disordered" evidence="12">
    <location>
        <begin position="542"/>
        <end position="565"/>
    </location>
</feature>
<accession>T1FV66</accession>
<dbReference type="Pfam" id="PF01483">
    <property type="entry name" value="P_proprotein"/>
    <property type="match status" value="1"/>
</dbReference>
<dbReference type="eggNOG" id="KOG3525">
    <property type="taxonomic scope" value="Eukaryota"/>
</dbReference>
<evidence type="ECO:0000256" key="7">
    <source>
        <dbReference type="ARBA" id="ARBA00022837"/>
    </source>
</evidence>
<dbReference type="CDD" id="cd04059">
    <property type="entry name" value="Peptidases_S8_Protein_convertases_Kexins_Furin-like"/>
    <property type="match status" value="1"/>
</dbReference>
<dbReference type="PANTHER" id="PTHR42884">
    <property type="entry name" value="PROPROTEIN CONVERTASE SUBTILISIN/KEXIN-RELATED"/>
    <property type="match status" value="1"/>
</dbReference>
<keyword evidence="16" id="KW-1185">Reference proteome</keyword>
<evidence type="ECO:0000256" key="1">
    <source>
        <dbReference type="ARBA" id="ARBA00005325"/>
    </source>
</evidence>
<dbReference type="PROSITE" id="PS00136">
    <property type="entry name" value="SUBTILASE_ASP"/>
    <property type="match status" value="1"/>
</dbReference>
<dbReference type="GO" id="GO:0043005">
    <property type="term" value="C:neuron projection"/>
    <property type="evidence" value="ECO:0000318"/>
    <property type="project" value="GO_Central"/>
</dbReference>
<dbReference type="GeneID" id="20212712"/>
<evidence type="ECO:0000256" key="6">
    <source>
        <dbReference type="ARBA" id="ARBA00022825"/>
    </source>
</evidence>
<dbReference type="GO" id="GO:0016486">
    <property type="term" value="P:peptide hormone processing"/>
    <property type="evidence" value="ECO:0000318"/>
    <property type="project" value="GO_Central"/>
</dbReference>
<gene>
    <name evidence="15" type="primary">20212712</name>
    <name evidence="14" type="ORF">HELRODRAFT_193616</name>
</gene>
<dbReference type="PRINTS" id="PR00723">
    <property type="entry name" value="SUBTILISIN"/>
</dbReference>
<dbReference type="GO" id="GO:0005615">
    <property type="term" value="C:extracellular space"/>
    <property type="evidence" value="ECO:0000318"/>
    <property type="project" value="GO_Central"/>
</dbReference>
<keyword evidence="5 11" id="KW-0378">Hydrolase</keyword>
<dbReference type="CTD" id="20212712"/>
<dbReference type="PROSITE" id="PS00137">
    <property type="entry name" value="SUBTILASE_HIS"/>
    <property type="match status" value="1"/>
</dbReference>